<dbReference type="Pfam" id="PF12146">
    <property type="entry name" value="Hydrolase_4"/>
    <property type="match status" value="1"/>
</dbReference>
<dbReference type="AlphaFoldDB" id="A0A5C8M5B8"/>
<dbReference type="InterPro" id="IPR022742">
    <property type="entry name" value="Hydrolase_4"/>
</dbReference>
<protein>
    <submittedName>
        <fullName evidence="2">Alpha/beta fold hydrolase</fullName>
    </submittedName>
</protein>
<comment type="caution">
    <text evidence="2">The sequence shown here is derived from an EMBL/GenBank/DDBJ whole genome shotgun (WGS) entry which is preliminary data.</text>
</comment>
<dbReference type="SUPFAM" id="SSF53474">
    <property type="entry name" value="alpha/beta-Hydrolases"/>
    <property type="match status" value="1"/>
</dbReference>
<dbReference type="OrthoDB" id="9788260at2"/>
<evidence type="ECO:0000259" key="1">
    <source>
        <dbReference type="Pfam" id="PF12146"/>
    </source>
</evidence>
<organism evidence="2 3">
    <name type="scientific">Rheinheimera tangshanensis</name>
    <dbReference type="NCBI Taxonomy" id="400153"/>
    <lineage>
        <taxon>Bacteria</taxon>
        <taxon>Pseudomonadati</taxon>
        <taxon>Pseudomonadota</taxon>
        <taxon>Gammaproteobacteria</taxon>
        <taxon>Chromatiales</taxon>
        <taxon>Chromatiaceae</taxon>
        <taxon>Rheinheimera</taxon>
    </lineage>
</organism>
<keyword evidence="2" id="KW-0378">Hydrolase</keyword>
<dbReference type="Gene3D" id="3.40.50.1820">
    <property type="entry name" value="alpha/beta hydrolase"/>
    <property type="match status" value="1"/>
</dbReference>
<gene>
    <name evidence="2" type="ORF">FU839_02315</name>
</gene>
<proteinExistence type="predicted"/>
<dbReference type="EMBL" id="VRLR01000001">
    <property type="protein sequence ID" value="TXK83129.1"/>
    <property type="molecule type" value="Genomic_DNA"/>
</dbReference>
<evidence type="ECO:0000313" key="2">
    <source>
        <dbReference type="EMBL" id="TXK83129.1"/>
    </source>
</evidence>
<dbReference type="Proteomes" id="UP000321814">
    <property type="component" value="Unassembled WGS sequence"/>
</dbReference>
<feature type="domain" description="Serine aminopeptidase S33" evidence="1">
    <location>
        <begin position="54"/>
        <end position="315"/>
    </location>
</feature>
<dbReference type="PANTHER" id="PTHR11614">
    <property type="entry name" value="PHOSPHOLIPASE-RELATED"/>
    <property type="match status" value="1"/>
</dbReference>
<accession>A0A5C8M5B8</accession>
<keyword evidence="3" id="KW-1185">Reference proteome</keyword>
<dbReference type="InterPro" id="IPR051044">
    <property type="entry name" value="MAG_DAG_Lipase"/>
</dbReference>
<dbReference type="GO" id="GO:0016787">
    <property type="term" value="F:hydrolase activity"/>
    <property type="evidence" value="ECO:0007669"/>
    <property type="project" value="UniProtKB-KW"/>
</dbReference>
<reference evidence="2 3" key="1">
    <citation type="submission" date="2019-08" db="EMBL/GenBank/DDBJ databases">
        <title>Draft genome analysis of Rheinheimera tangshanensis isolated from the roots of fresh rice plants (Oryza sativa).</title>
        <authorList>
            <person name="Yu Q."/>
            <person name="Qi Y."/>
            <person name="Zhang H."/>
            <person name="Pu J."/>
        </authorList>
    </citation>
    <scope>NUCLEOTIDE SEQUENCE [LARGE SCALE GENOMIC DNA]</scope>
    <source>
        <strain evidence="2 3">JA3-B52</strain>
    </source>
</reference>
<sequence length="334" mass="37705">MSAPSHKPLTASFTEQQLTQAQPELQKFWQQGLHQSFLSVDQTQICYSCFRHPAPRAEIVLSPGRIEAAQKYQEFCFDLYQAGFTVHLIDHRGQGLSDRINADRHLGDVADFQHYVQDFALWLEQHIVPTQQAPLLGLAHSMGSAILCRYLQQHPQHGFSGAVYCSPMFGIQSKPLPKTVATILVSFITTLNNLCGRQSSYFPGQTPYQDKAFAGNHLTHSPVRYQLFRQLYQAQPQLQLGGVSSRWLQQSLLAIKALQQAAALTLPQLILQATEDPVVDNQMQQLYQQKHSEQGQPCELVQIQGALHEIIFETDPLRNQFFAALNRFVLQLGL</sequence>
<evidence type="ECO:0000313" key="3">
    <source>
        <dbReference type="Proteomes" id="UP000321814"/>
    </source>
</evidence>
<name>A0A5C8M5B8_9GAMM</name>
<dbReference type="InterPro" id="IPR029058">
    <property type="entry name" value="AB_hydrolase_fold"/>
</dbReference>
<dbReference type="RefSeq" id="WP_147903007.1">
    <property type="nucleotide sequence ID" value="NZ_BAAAGC010000002.1"/>
</dbReference>